<proteinExistence type="predicted"/>
<dbReference type="AlphaFoldDB" id="A0A1I4BR88"/>
<dbReference type="GO" id="GO:0016491">
    <property type="term" value="F:oxidoreductase activity"/>
    <property type="evidence" value="ECO:0007669"/>
    <property type="project" value="UniProtKB-KW"/>
</dbReference>
<accession>A0A1I4BR88</accession>
<dbReference type="PANTHER" id="PTHR13847">
    <property type="entry name" value="SARCOSINE DEHYDROGENASE-RELATED"/>
    <property type="match status" value="1"/>
</dbReference>
<sequence length="399" mass="41993">MQQDAPSVSAWPKAPRSAAAVEADRIRCVETEVIIIGGGGAGTSAALHLALRGVSVILLERGLVGSQATGSNYGGVRQQGRHPAGIPLAIKSRAIWARLPELTDTDAEFDPCGHLKLARTEAEEQSLLDWNATAAEYGLRPRMIGRNAIRDLHPYFSDTVIAGSLMEEDGTANPRLLAPALARAAKAAGASIREHHAVTAMAHDGALFHVTANGQDFRAPWLLNCAGFWGGQVAASFGEAVPIAALHPNMLVTEPLPYFLRNSLGVVGGDLYLRQIPRGNVIFGGGHGEGDEDALSTRPTPQASFGAMQRAIAVLPGLRDAMIIRSWTGTDGQMPDKFPVIGASHTTPGLLHAFGLCGEGFQTGPGIGAVLSELVMDGRTDVPLDAFDIGRFRVQDAAA</sequence>
<dbReference type="SUPFAM" id="SSF51905">
    <property type="entry name" value="FAD/NAD(P)-binding domain"/>
    <property type="match status" value="1"/>
</dbReference>
<dbReference type="OrthoDB" id="9815989at2"/>
<dbReference type="SUPFAM" id="SSF54373">
    <property type="entry name" value="FAD-linked reductases, C-terminal domain"/>
    <property type="match status" value="1"/>
</dbReference>
<dbReference type="PANTHER" id="PTHR13847:SF287">
    <property type="entry name" value="FAD-DEPENDENT OXIDOREDUCTASE DOMAIN-CONTAINING PROTEIN 1"/>
    <property type="match status" value="1"/>
</dbReference>
<dbReference type="Pfam" id="PF01266">
    <property type="entry name" value="DAO"/>
    <property type="match status" value="1"/>
</dbReference>
<keyword evidence="1" id="KW-0560">Oxidoreductase</keyword>
<organism evidence="3 4">
    <name type="scientific">Falsiroseomonas stagni DSM 19981</name>
    <dbReference type="NCBI Taxonomy" id="1123062"/>
    <lineage>
        <taxon>Bacteria</taxon>
        <taxon>Pseudomonadati</taxon>
        <taxon>Pseudomonadota</taxon>
        <taxon>Alphaproteobacteria</taxon>
        <taxon>Acetobacterales</taxon>
        <taxon>Roseomonadaceae</taxon>
        <taxon>Falsiroseomonas</taxon>
    </lineage>
</organism>
<feature type="domain" description="FAD dependent oxidoreductase" evidence="2">
    <location>
        <begin position="33"/>
        <end position="374"/>
    </location>
</feature>
<reference evidence="3 4" key="1">
    <citation type="submission" date="2016-10" db="EMBL/GenBank/DDBJ databases">
        <authorList>
            <person name="de Groot N.N."/>
        </authorList>
    </citation>
    <scope>NUCLEOTIDE SEQUENCE [LARGE SCALE GENOMIC DNA]</scope>
    <source>
        <strain evidence="3 4">DSM 19981</strain>
    </source>
</reference>
<evidence type="ECO:0000313" key="3">
    <source>
        <dbReference type="EMBL" id="SFK70519.1"/>
    </source>
</evidence>
<protein>
    <submittedName>
        <fullName evidence="3">Sarcosine oxidase subunit beta</fullName>
    </submittedName>
</protein>
<dbReference type="InterPro" id="IPR006076">
    <property type="entry name" value="FAD-dep_OxRdtase"/>
</dbReference>
<dbReference type="EMBL" id="FOSQ01000006">
    <property type="protein sequence ID" value="SFK70519.1"/>
    <property type="molecule type" value="Genomic_DNA"/>
</dbReference>
<dbReference type="STRING" id="1123062.SAMN02745775_10611"/>
<evidence type="ECO:0000259" key="2">
    <source>
        <dbReference type="Pfam" id="PF01266"/>
    </source>
</evidence>
<evidence type="ECO:0000256" key="1">
    <source>
        <dbReference type="ARBA" id="ARBA00023002"/>
    </source>
</evidence>
<evidence type="ECO:0000313" key="4">
    <source>
        <dbReference type="Proteomes" id="UP000199473"/>
    </source>
</evidence>
<dbReference type="GO" id="GO:0005737">
    <property type="term" value="C:cytoplasm"/>
    <property type="evidence" value="ECO:0007669"/>
    <property type="project" value="TreeGrafter"/>
</dbReference>
<dbReference type="Gene3D" id="3.50.50.60">
    <property type="entry name" value="FAD/NAD(P)-binding domain"/>
    <property type="match status" value="1"/>
</dbReference>
<dbReference type="InterPro" id="IPR036188">
    <property type="entry name" value="FAD/NAD-bd_sf"/>
</dbReference>
<name>A0A1I4BR88_9PROT</name>
<gene>
    <name evidence="3" type="ORF">SAMN02745775_10611</name>
</gene>
<dbReference type="RefSeq" id="WP_092960879.1">
    <property type="nucleotide sequence ID" value="NZ_FOSQ01000006.1"/>
</dbReference>
<dbReference type="Proteomes" id="UP000199473">
    <property type="component" value="Unassembled WGS sequence"/>
</dbReference>
<keyword evidence="4" id="KW-1185">Reference proteome</keyword>
<dbReference type="Gene3D" id="3.30.9.10">
    <property type="entry name" value="D-Amino Acid Oxidase, subunit A, domain 2"/>
    <property type="match status" value="1"/>
</dbReference>